<organism evidence="2 3">
    <name type="scientific">Tagetes erecta</name>
    <name type="common">African marigold</name>
    <dbReference type="NCBI Taxonomy" id="13708"/>
    <lineage>
        <taxon>Eukaryota</taxon>
        <taxon>Viridiplantae</taxon>
        <taxon>Streptophyta</taxon>
        <taxon>Embryophyta</taxon>
        <taxon>Tracheophyta</taxon>
        <taxon>Spermatophyta</taxon>
        <taxon>Magnoliopsida</taxon>
        <taxon>eudicotyledons</taxon>
        <taxon>Gunneridae</taxon>
        <taxon>Pentapetalae</taxon>
        <taxon>asterids</taxon>
        <taxon>campanulids</taxon>
        <taxon>Asterales</taxon>
        <taxon>Asteraceae</taxon>
        <taxon>Asteroideae</taxon>
        <taxon>Heliantheae alliance</taxon>
        <taxon>Tageteae</taxon>
        <taxon>Tagetes</taxon>
    </lineage>
</organism>
<feature type="region of interest" description="Disordered" evidence="1">
    <location>
        <begin position="402"/>
        <end position="429"/>
    </location>
</feature>
<accession>A0AAD8LIR5</accession>
<feature type="compositionally biased region" description="Polar residues" evidence="1">
    <location>
        <begin position="535"/>
        <end position="559"/>
    </location>
</feature>
<protein>
    <submittedName>
        <fullName evidence="2">Uncharacterized protein</fullName>
    </submittedName>
</protein>
<evidence type="ECO:0000313" key="3">
    <source>
        <dbReference type="Proteomes" id="UP001229421"/>
    </source>
</evidence>
<reference evidence="2" key="1">
    <citation type="journal article" date="2023" name="bioRxiv">
        <title>Improved chromosome-level genome assembly for marigold (Tagetes erecta).</title>
        <authorList>
            <person name="Jiang F."/>
            <person name="Yuan L."/>
            <person name="Wang S."/>
            <person name="Wang H."/>
            <person name="Xu D."/>
            <person name="Wang A."/>
            <person name="Fan W."/>
        </authorList>
    </citation>
    <scope>NUCLEOTIDE SEQUENCE</scope>
    <source>
        <strain evidence="2">WSJ</strain>
        <tissue evidence="2">Leaf</tissue>
    </source>
</reference>
<feature type="compositionally biased region" description="Basic and acidic residues" evidence="1">
    <location>
        <begin position="1"/>
        <end position="15"/>
    </location>
</feature>
<keyword evidence="3" id="KW-1185">Reference proteome</keyword>
<name>A0AAD8LIR5_TARER</name>
<dbReference type="AlphaFoldDB" id="A0AAD8LIR5"/>
<feature type="compositionally biased region" description="Acidic residues" evidence="1">
    <location>
        <begin position="402"/>
        <end position="413"/>
    </location>
</feature>
<proteinExistence type="predicted"/>
<dbReference type="Proteomes" id="UP001229421">
    <property type="component" value="Unassembled WGS sequence"/>
</dbReference>
<feature type="region of interest" description="Disordered" evidence="1">
    <location>
        <begin position="531"/>
        <end position="559"/>
    </location>
</feature>
<evidence type="ECO:0000256" key="1">
    <source>
        <dbReference type="SAM" id="MobiDB-lite"/>
    </source>
</evidence>
<dbReference type="EMBL" id="JAUHHV010000001">
    <property type="protein sequence ID" value="KAK1439691.1"/>
    <property type="molecule type" value="Genomic_DNA"/>
</dbReference>
<evidence type="ECO:0000313" key="2">
    <source>
        <dbReference type="EMBL" id="KAK1439691.1"/>
    </source>
</evidence>
<sequence length="559" mass="64231">MSKNVKTDEGHDRAWKRTTVRGRRGTTVPIGARPCFCMKIRFLHLSSSPQFTFTFPQPPLQPPTRSTVPKRDSTPFNSFLPNSFSISVGTEHDRAPQTHDRALVMEMDHEWLQFDSREKHDRPCMPALHLLWERRHQIECARYLNWDLVESLNQNGRMQPMMTPPWTRLFSIQHPQYTELIIEFFATFQFSYPSRDIYRKRHGVRFRLGGVWRKMSVAEFSQRMGLYTESELQTELFDGLHDFRSDFEKAGFWEEVASGPYAARTAKATKLRDPLHRFIHRVLVGTICLRGDSVGNVSTRDLFFLFCFIRRENINLGHCLANYLVTSSGKLPSSQICGGIYVTQMAESLGLLTPENVANLTLIYDTPALDLRTLRYMTLVVQTPAGWRLKDKEGRIWDPIPAEEELEDEEEDVADNREPENVGGTTFAAGGTQHDDFMSFMDNLDAADAAAIPTVPQMWNRFVEFETAQTEMRSDIELQRQRMDAFSLEQERQGSMLESIQDETRRGFDWLFSSHQVAAAYHHYDLPTPPFTYASFGQNPGQKRSRQDGASGSGANQDN</sequence>
<comment type="caution">
    <text evidence="2">The sequence shown here is derived from an EMBL/GenBank/DDBJ whole genome shotgun (WGS) entry which is preliminary data.</text>
</comment>
<feature type="region of interest" description="Disordered" evidence="1">
    <location>
        <begin position="1"/>
        <end position="20"/>
    </location>
</feature>
<gene>
    <name evidence="2" type="ORF">QVD17_05511</name>
</gene>